<gene>
    <name evidence="1" type="ORF">E2C01_091116</name>
</gene>
<sequence>MRSDTALNRLIKKMDNFTSRPLQPLQGAQSRSALNRLSGLYTPVSTYVAARARLVIVPREVIS</sequence>
<evidence type="ECO:0000313" key="1">
    <source>
        <dbReference type="EMBL" id="MPC95887.1"/>
    </source>
</evidence>
<comment type="caution">
    <text evidence="1">The sequence shown here is derived from an EMBL/GenBank/DDBJ whole genome shotgun (WGS) entry which is preliminary data.</text>
</comment>
<keyword evidence="2" id="KW-1185">Reference proteome</keyword>
<proteinExistence type="predicted"/>
<dbReference type="Proteomes" id="UP000324222">
    <property type="component" value="Unassembled WGS sequence"/>
</dbReference>
<accession>A0A5B7JRX6</accession>
<reference evidence="1 2" key="1">
    <citation type="submission" date="2019-05" db="EMBL/GenBank/DDBJ databases">
        <title>Another draft genome of Portunus trituberculatus and its Hox gene families provides insights of decapod evolution.</title>
        <authorList>
            <person name="Jeong J.-H."/>
            <person name="Song I."/>
            <person name="Kim S."/>
            <person name="Choi T."/>
            <person name="Kim D."/>
            <person name="Ryu S."/>
            <person name="Kim W."/>
        </authorList>
    </citation>
    <scope>NUCLEOTIDE SEQUENCE [LARGE SCALE GENOMIC DNA]</scope>
    <source>
        <tissue evidence="1">Muscle</tissue>
    </source>
</reference>
<name>A0A5B7JRX6_PORTR</name>
<organism evidence="1 2">
    <name type="scientific">Portunus trituberculatus</name>
    <name type="common">Swimming crab</name>
    <name type="synonym">Neptunus trituberculatus</name>
    <dbReference type="NCBI Taxonomy" id="210409"/>
    <lineage>
        <taxon>Eukaryota</taxon>
        <taxon>Metazoa</taxon>
        <taxon>Ecdysozoa</taxon>
        <taxon>Arthropoda</taxon>
        <taxon>Crustacea</taxon>
        <taxon>Multicrustacea</taxon>
        <taxon>Malacostraca</taxon>
        <taxon>Eumalacostraca</taxon>
        <taxon>Eucarida</taxon>
        <taxon>Decapoda</taxon>
        <taxon>Pleocyemata</taxon>
        <taxon>Brachyura</taxon>
        <taxon>Eubrachyura</taxon>
        <taxon>Portunoidea</taxon>
        <taxon>Portunidae</taxon>
        <taxon>Portuninae</taxon>
        <taxon>Portunus</taxon>
    </lineage>
</organism>
<dbReference type="AlphaFoldDB" id="A0A5B7JRX6"/>
<dbReference type="EMBL" id="VSRR010103858">
    <property type="protein sequence ID" value="MPC95887.1"/>
    <property type="molecule type" value="Genomic_DNA"/>
</dbReference>
<protein>
    <submittedName>
        <fullName evidence="1">Uncharacterized protein</fullName>
    </submittedName>
</protein>
<evidence type="ECO:0000313" key="2">
    <source>
        <dbReference type="Proteomes" id="UP000324222"/>
    </source>
</evidence>